<protein>
    <recommendedName>
        <fullName evidence="3">DNA topoisomerase</fullName>
        <ecNumber evidence="3">5.6.2.1</ecNumber>
    </recommendedName>
</protein>
<sequence>VDGVSTSLVIVESPAKAKTIAGYLGDGFVVESSIGHVRDLANKADLPEEFRKESWASMGINVNDNFEAFYVVHPEKKKQVAHLKRLMKDADALYLATDEDREGEAIAWHLFDLLKPKIPVKRMVFHEITPAAIQRALNETREIDLRLVEAQETRRKVDRLVGFEVSPVLWKMISRGLSAGRVQSVATRIVIERERERMAFLAADYWDLDLTITATDGAVFEASLVEVDGRRVASGGDFSDEGRLVKDVLVLDEPAATNLAGKLAGLAVEVASVESKPYRRRPAAPFITSTFQQEAGRRLKLSAALAMHAAQGLYQKGYISYMRTDSTTLSATALRAARAEVVEQFGPEFLPDSPRTYEKKVRNAQEAHEAIRPAGDRFRHPKEVAGELPSSEARVYEMIWQRTVASQMTDAVGETVQARFSGLVDAEQVLLGASGTMITHQGFRRAYVETDEETRDSAAKEQERVLPEMATGDTVTVAEATPDGHTTQPPVRLTEASLVRRLEELGVGRPSTYASIIETIETREYVWRKGSALVPTLSAFAVTTLLERHFPRLVDYDFTASMEDDLDEIANGIRESVPWLNAFYFGSDDDIGLLAKVTTRLGDIDPKGVSTLPLGKTEAGEPVVACFGRYGAYVEEGERNAPIPDDQVLDELSVEKALEFLNQATEIVLGEDPETGLPVIAKAGKWGPYVSLGRFPKSPSPSSPSGRLQAQPLHKKELKDALAYAGSIASVPNEAAVKRALVNPKRGIAESTFKRLGAYAEETGGSLATALEKAEEAGVTGAALKGIRSFLDLRSSIRESADVAVGEVLRATLEAAGYLAKLRDSGEDDRLENLEDFYAALDGFSSVDDLVAELERIADLESQPKPKTESLFKTMTLDRITLQMALELLSLPRTVGVDPADGVEITVQNGRFGPYLKKGTDSRSLDNEEQLLTITLDDCHAILAQPKKFGRGRAKPPLRTLGTDPTSGREILLKDGRYGPYVTDGEYNANLQLGDSVEELSHERAVELLAERRMKGPAKKKKR</sequence>
<dbReference type="GO" id="GO:0046872">
    <property type="term" value="F:metal ion binding"/>
    <property type="evidence" value="ECO:0007669"/>
    <property type="project" value="UniProtKB-KW"/>
</dbReference>
<dbReference type="PANTHER" id="PTHR42785:SF1">
    <property type="entry name" value="DNA TOPOISOMERASE"/>
    <property type="match status" value="1"/>
</dbReference>
<name>A0A381WF78_9ZZZZ</name>
<dbReference type="SMART" id="SM00493">
    <property type="entry name" value="TOPRIM"/>
    <property type="match status" value="1"/>
</dbReference>
<dbReference type="Gene3D" id="3.40.50.140">
    <property type="match status" value="1"/>
</dbReference>
<dbReference type="InterPro" id="IPR028612">
    <property type="entry name" value="Topoisom_1_IA"/>
</dbReference>
<accession>A0A381WF78</accession>
<dbReference type="InterPro" id="IPR005733">
    <property type="entry name" value="TopoI_bac-type"/>
</dbReference>
<dbReference type="InterPro" id="IPR013497">
    <property type="entry name" value="Topo_IA_cen"/>
</dbReference>
<dbReference type="Pfam" id="PF01751">
    <property type="entry name" value="Toprim"/>
    <property type="match status" value="1"/>
</dbReference>
<dbReference type="PRINTS" id="PR00417">
    <property type="entry name" value="PRTPISMRASEI"/>
</dbReference>
<feature type="non-terminal residue" evidence="11">
    <location>
        <position position="1"/>
    </location>
</feature>
<dbReference type="InterPro" id="IPR013826">
    <property type="entry name" value="Topo_IA_cen_sub3"/>
</dbReference>
<dbReference type="CDD" id="cd00186">
    <property type="entry name" value="TOP1Ac"/>
    <property type="match status" value="1"/>
</dbReference>
<dbReference type="GO" id="GO:0006265">
    <property type="term" value="P:DNA topological change"/>
    <property type="evidence" value="ECO:0007669"/>
    <property type="project" value="InterPro"/>
</dbReference>
<keyword evidence="6" id="KW-0799">Topoisomerase</keyword>
<dbReference type="InterPro" id="IPR027417">
    <property type="entry name" value="P-loop_NTPase"/>
</dbReference>
<dbReference type="InterPro" id="IPR023405">
    <property type="entry name" value="Topo_IA_core_domain"/>
</dbReference>
<keyword evidence="4" id="KW-0479">Metal-binding</keyword>
<dbReference type="EC" id="5.6.2.1" evidence="3"/>
<comment type="catalytic activity">
    <reaction evidence="1">
        <text>ATP-independent breakage of single-stranded DNA, followed by passage and rejoining.</text>
        <dbReference type="EC" id="5.6.2.1"/>
    </reaction>
</comment>
<evidence type="ECO:0000256" key="8">
    <source>
        <dbReference type="ARBA" id="ARBA00023235"/>
    </source>
</evidence>
<dbReference type="PROSITE" id="PS00396">
    <property type="entry name" value="TOPO_IA_1"/>
    <property type="match status" value="1"/>
</dbReference>
<dbReference type="AlphaFoldDB" id="A0A381WF78"/>
<keyword evidence="8" id="KW-0413">Isomerase</keyword>
<dbReference type="PANTHER" id="PTHR42785">
    <property type="entry name" value="DNA TOPOISOMERASE, TYPE IA, CORE"/>
    <property type="match status" value="1"/>
</dbReference>
<evidence type="ECO:0000259" key="10">
    <source>
        <dbReference type="PROSITE" id="PS52039"/>
    </source>
</evidence>
<dbReference type="SMART" id="SM00437">
    <property type="entry name" value="TOP1Ac"/>
    <property type="match status" value="1"/>
</dbReference>
<dbReference type="Gene3D" id="1.10.460.10">
    <property type="entry name" value="Topoisomerase I, domain 2"/>
    <property type="match status" value="1"/>
</dbReference>
<feature type="domain" description="Toprim" evidence="9">
    <location>
        <begin position="6"/>
        <end position="129"/>
    </location>
</feature>
<dbReference type="NCBIfam" id="TIGR01051">
    <property type="entry name" value="topA_bact"/>
    <property type="match status" value="1"/>
</dbReference>
<dbReference type="SMART" id="SM00436">
    <property type="entry name" value="TOP1Bc"/>
    <property type="match status" value="1"/>
</dbReference>
<keyword evidence="5" id="KW-0460">Magnesium</keyword>
<evidence type="ECO:0000259" key="9">
    <source>
        <dbReference type="PROSITE" id="PS50880"/>
    </source>
</evidence>
<evidence type="ECO:0000256" key="4">
    <source>
        <dbReference type="ARBA" id="ARBA00022723"/>
    </source>
</evidence>
<dbReference type="Pfam" id="PF01131">
    <property type="entry name" value="Topoisom_bac"/>
    <property type="match status" value="1"/>
</dbReference>
<dbReference type="HAMAP" id="MF_00952">
    <property type="entry name" value="Topoisom_1_prok"/>
    <property type="match status" value="1"/>
</dbReference>
<dbReference type="InterPro" id="IPR006171">
    <property type="entry name" value="TOPRIM_dom"/>
</dbReference>
<dbReference type="PROSITE" id="PS52039">
    <property type="entry name" value="TOPO_IA_2"/>
    <property type="match status" value="1"/>
</dbReference>
<dbReference type="Gene3D" id="2.70.20.10">
    <property type="entry name" value="Topoisomerase I, domain 3"/>
    <property type="match status" value="1"/>
</dbReference>
<dbReference type="SUPFAM" id="SSF52540">
    <property type="entry name" value="P-loop containing nucleoside triphosphate hydrolases"/>
    <property type="match status" value="1"/>
</dbReference>
<proteinExistence type="inferred from homology"/>
<dbReference type="InterPro" id="IPR025589">
    <property type="entry name" value="Toprim_C_rpt"/>
</dbReference>
<dbReference type="InterPro" id="IPR034149">
    <property type="entry name" value="TOPRIM_TopoI"/>
</dbReference>
<dbReference type="EMBL" id="UINC01011623">
    <property type="protein sequence ID" value="SVA51180.1"/>
    <property type="molecule type" value="Genomic_DNA"/>
</dbReference>
<dbReference type="GO" id="GO:0003677">
    <property type="term" value="F:DNA binding"/>
    <property type="evidence" value="ECO:0007669"/>
    <property type="project" value="UniProtKB-KW"/>
</dbReference>
<dbReference type="Gene3D" id="1.10.486.10">
    <property type="entry name" value="PCRA, domain 4"/>
    <property type="match status" value="1"/>
</dbReference>
<gene>
    <name evidence="11" type="ORF">METZ01_LOCUS104034</name>
</gene>
<evidence type="ECO:0000256" key="7">
    <source>
        <dbReference type="ARBA" id="ARBA00023125"/>
    </source>
</evidence>
<evidence type="ECO:0000313" key="11">
    <source>
        <dbReference type="EMBL" id="SVA51180.1"/>
    </source>
</evidence>
<dbReference type="GO" id="GO:0003917">
    <property type="term" value="F:DNA topoisomerase type I (single strand cut, ATP-independent) activity"/>
    <property type="evidence" value="ECO:0007669"/>
    <property type="project" value="UniProtKB-EC"/>
</dbReference>
<dbReference type="InterPro" id="IPR023406">
    <property type="entry name" value="Topo_IA_AS"/>
</dbReference>
<dbReference type="InterPro" id="IPR013824">
    <property type="entry name" value="Topo_IA_cen_sub1"/>
</dbReference>
<dbReference type="SUPFAM" id="SSF56712">
    <property type="entry name" value="Prokaryotic type I DNA topoisomerase"/>
    <property type="match status" value="1"/>
</dbReference>
<evidence type="ECO:0000256" key="3">
    <source>
        <dbReference type="ARBA" id="ARBA00012891"/>
    </source>
</evidence>
<reference evidence="11" key="1">
    <citation type="submission" date="2018-05" db="EMBL/GenBank/DDBJ databases">
        <authorList>
            <person name="Lanie J.A."/>
            <person name="Ng W.-L."/>
            <person name="Kazmierczak K.M."/>
            <person name="Andrzejewski T.M."/>
            <person name="Davidsen T.M."/>
            <person name="Wayne K.J."/>
            <person name="Tettelin H."/>
            <person name="Glass J.I."/>
            <person name="Rusch D."/>
            <person name="Podicherti R."/>
            <person name="Tsui H.-C.T."/>
            <person name="Winkler M.E."/>
        </authorList>
    </citation>
    <scope>NUCLEOTIDE SEQUENCE</scope>
</reference>
<evidence type="ECO:0000256" key="6">
    <source>
        <dbReference type="ARBA" id="ARBA00023029"/>
    </source>
</evidence>
<organism evidence="11">
    <name type="scientific">marine metagenome</name>
    <dbReference type="NCBI Taxonomy" id="408172"/>
    <lineage>
        <taxon>unclassified sequences</taxon>
        <taxon>metagenomes</taxon>
        <taxon>ecological metagenomes</taxon>
    </lineage>
</organism>
<comment type="similarity">
    <text evidence="2">Belongs to the type IA topoisomerase family.</text>
</comment>
<feature type="domain" description="Topo IA-type catalytic" evidence="10">
    <location>
        <begin position="144"/>
        <end position="591"/>
    </location>
</feature>
<dbReference type="InterPro" id="IPR003601">
    <property type="entry name" value="Topo_IA_2"/>
</dbReference>
<dbReference type="CDD" id="cd03363">
    <property type="entry name" value="TOPRIM_TopoIA_TopoI"/>
    <property type="match status" value="1"/>
</dbReference>
<dbReference type="InterPro" id="IPR003602">
    <property type="entry name" value="Topo_IA_DNA-bd_dom"/>
</dbReference>
<dbReference type="PROSITE" id="PS50880">
    <property type="entry name" value="TOPRIM"/>
    <property type="match status" value="1"/>
</dbReference>
<dbReference type="InterPro" id="IPR000380">
    <property type="entry name" value="Topo_IA"/>
</dbReference>
<dbReference type="InterPro" id="IPR013825">
    <property type="entry name" value="Topo_IA_cen_sub2"/>
</dbReference>
<dbReference type="Gene3D" id="1.10.290.10">
    <property type="entry name" value="Topoisomerase I, domain 4"/>
    <property type="match status" value="1"/>
</dbReference>
<dbReference type="Pfam" id="PF13368">
    <property type="entry name" value="Toprim_C_rpt"/>
    <property type="match status" value="3"/>
</dbReference>
<evidence type="ECO:0000256" key="1">
    <source>
        <dbReference type="ARBA" id="ARBA00000213"/>
    </source>
</evidence>
<evidence type="ECO:0000256" key="5">
    <source>
        <dbReference type="ARBA" id="ARBA00022842"/>
    </source>
</evidence>
<keyword evidence="7" id="KW-0238">DNA-binding</keyword>
<evidence type="ECO:0000256" key="2">
    <source>
        <dbReference type="ARBA" id="ARBA00009446"/>
    </source>
</evidence>